<dbReference type="RefSeq" id="WP_015757743.1">
    <property type="nucleotide sequence ID" value="NC_013216.1"/>
</dbReference>
<feature type="coiled-coil region" evidence="1">
    <location>
        <begin position="121"/>
        <end position="148"/>
    </location>
</feature>
<name>C8VZR1_DESAS</name>
<keyword evidence="4" id="KW-1185">Reference proteome</keyword>
<dbReference type="KEGG" id="dae:Dtox_2222"/>
<evidence type="ECO:0000256" key="1">
    <source>
        <dbReference type="SAM" id="Coils"/>
    </source>
</evidence>
<reference evidence="3 4" key="1">
    <citation type="journal article" date="2009" name="Stand. Genomic Sci.">
        <title>Complete genome sequence of Desulfotomaculum acetoxidans type strain (5575).</title>
        <authorList>
            <person name="Spring S."/>
            <person name="Lapidus A."/>
            <person name="Schroder M."/>
            <person name="Gleim D."/>
            <person name="Sims D."/>
            <person name="Meincke L."/>
            <person name="Glavina Del Rio T."/>
            <person name="Tice H."/>
            <person name="Copeland A."/>
            <person name="Cheng J.F."/>
            <person name="Lucas S."/>
            <person name="Chen F."/>
            <person name="Nolan M."/>
            <person name="Bruce D."/>
            <person name="Goodwin L."/>
            <person name="Pitluck S."/>
            <person name="Ivanova N."/>
            <person name="Mavromatis K."/>
            <person name="Mikhailova N."/>
            <person name="Pati A."/>
            <person name="Chen A."/>
            <person name="Palaniappan K."/>
            <person name="Land M."/>
            <person name="Hauser L."/>
            <person name="Chang Y.J."/>
            <person name="Jeffries C.D."/>
            <person name="Chain P."/>
            <person name="Saunders E."/>
            <person name="Brettin T."/>
            <person name="Detter J.C."/>
            <person name="Goker M."/>
            <person name="Bristow J."/>
            <person name="Eisen J.A."/>
            <person name="Markowitz V."/>
            <person name="Hugenholtz P."/>
            <person name="Kyrpides N.C."/>
            <person name="Klenk H.P."/>
            <person name="Han C."/>
        </authorList>
    </citation>
    <scope>NUCLEOTIDE SEQUENCE [LARGE SCALE GENOMIC DNA]</scope>
    <source>
        <strain evidence="4">ATCC 49208 / DSM 771 / VKM B-1644</strain>
    </source>
</reference>
<dbReference type="Pfam" id="PF04471">
    <property type="entry name" value="Mrr_cat"/>
    <property type="match status" value="1"/>
</dbReference>
<evidence type="ECO:0000313" key="3">
    <source>
        <dbReference type="EMBL" id="ACV63039.1"/>
    </source>
</evidence>
<dbReference type="HOGENOM" id="CLU_076893_0_0_9"/>
<dbReference type="GO" id="GO:0009307">
    <property type="term" value="P:DNA restriction-modification system"/>
    <property type="evidence" value="ECO:0007669"/>
    <property type="project" value="InterPro"/>
</dbReference>
<evidence type="ECO:0000259" key="2">
    <source>
        <dbReference type="Pfam" id="PF04471"/>
    </source>
</evidence>
<dbReference type="SUPFAM" id="SSF52980">
    <property type="entry name" value="Restriction endonuclease-like"/>
    <property type="match status" value="1"/>
</dbReference>
<feature type="domain" description="Restriction endonuclease type IV Mrr" evidence="2">
    <location>
        <begin position="169"/>
        <end position="272"/>
    </location>
</feature>
<dbReference type="STRING" id="485916.Dtox_2222"/>
<keyword evidence="1" id="KW-0175">Coiled coil</keyword>
<dbReference type="eggNOG" id="COG1715">
    <property type="taxonomic scope" value="Bacteria"/>
</dbReference>
<dbReference type="AlphaFoldDB" id="C8VZR1"/>
<dbReference type="GO" id="GO:0004519">
    <property type="term" value="F:endonuclease activity"/>
    <property type="evidence" value="ECO:0007669"/>
    <property type="project" value="InterPro"/>
</dbReference>
<protein>
    <recommendedName>
        <fullName evidence="2">Restriction endonuclease type IV Mrr domain-containing protein</fullName>
    </recommendedName>
</protein>
<evidence type="ECO:0000313" key="4">
    <source>
        <dbReference type="Proteomes" id="UP000002217"/>
    </source>
</evidence>
<dbReference type="OrthoDB" id="1551470at2"/>
<dbReference type="Proteomes" id="UP000002217">
    <property type="component" value="Chromosome"/>
</dbReference>
<sequence length="311" mass="36215">MGKTFPKDIMDCMKECILSIFWPKKDIIDFFKNSGCTGRELLSESVYDKMFRNSIVDTMFDRLEARNDGGIGQFRSMLMSLTQWDYFNSYYFDTIKKLNRNIAKRNINHLKQLQEIRDSRIKQERQKREEFEKKSKEINTTINDLKNIFLKLFSSKDEAGKAINLQQRGYLFEDFLRKLCLFEKLEVTEPFKIVGEQIDGSIKYDGEHYIIEAKWNDKLSASNDLYQFAHKVEGKMYGRGIFISVNGFSDASVSALQNGKALKTVLVDGGDIVLVTEEMYTFRKMLDMKIKAAQTMGRIYVDSLSMKEKCS</sequence>
<gene>
    <name evidence="3" type="ordered locus">Dtox_2222</name>
</gene>
<dbReference type="InterPro" id="IPR007560">
    <property type="entry name" value="Restrct_endonuc_IV_Mrr"/>
</dbReference>
<organism evidence="3 4">
    <name type="scientific">Desulfofarcimen acetoxidans (strain ATCC 49208 / DSM 771 / KCTC 5769 / VKM B-1644 / 5575)</name>
    <name type="common">Desulfotomaculum acetoxidans</name>
    <dbReference type="NCBI Taxonomy" id="485916"/>
    <lineage>
        <taxon>Bacteria</taxon>
        <taxon>Bacillati</taxon>
        <taxon>Bacillota</taxon>
        <taxon>Clostridia</taxon>
        <taxon>Eubacteriales</taxon>
        <taxon>Peptococcaceae</taxon>
        <taxon>Desulfofarcimen</taxon>
    </lineage>
</organism>
<dbReference type="EMBL" id="CP001720">
    <property type="protein sequence ID" value="ACV63039.1"/>
    <property type="molecule type" value="Genomic_DNA"/>
</dbReference>
<dbReference type="InterPro" id="IPR011335">
    <property type="entry name" value="Restrct_endonuc-II-like"/>
</dbReference>
<proteinExistence type="predicted"/>
<accession>C8VZR1</accession>
<dbReference type="GO" id="GO:0003677">
    <property type="term" value="F:DNA binding"/>
    <property type="evidence" value="ECO:0007669"/>
    <property type="project" value="InterPro"/>
</dbReference>